<feature type="domain" description="DinB-like" evidence="1">
    <location>
        <begin position="31"/>
        <end position="166"/>
    </location>
</feature>
<dbReference type="PATRIC" id="fig|1548749.3.peg.2770"/>
<dbReference type="InterPro" id="IPR034660">
    <property type="entry name" value="DinB/YfiT-like"/>
</dbReference>
<reference evidence="2 3" key="2">
    <citation type="journal article" date="2016" name="Int. J. Syst. Evol. Microbiol.">
        <title>Vitellibacter aquimaris sp. nov., a marine bacterium isolated from seawater.</title>
        <authorList>
            <person name="Thevarajoo S."/>
            <person name="Selvaratnam C."/>
            <person name="Goh K.M."/>
            <person name="Hong K.W."/>
            <person name="Chan X.Y."/>
            <person name="Chan K.G."/>
            <person name="Chong C.S."/>
        </authorList>
    </citation>
    <scope>NUCLEOTIDE SEQUENCE [LARGE SCALE GENOMIC DNA]</scope>
    <source>
        <strain evidence="2 3">D-24</strain>
    </source>
</reference>
<evidence type="ECO:0000313" key="3">
    <source>
        <dbReference type="Proteomes" id="UP000070138"/>
    </source>
</evidence>
<dbReference type="OrthoDB" id="9793216at2"/>
<keyword evidence="3" id="KW-1185">Reference proteome</keyword>
<reference evidence="3" key="1">
    <citation type="submission" date="2014-10" db="EMBL/GenBank/DDBJ databases">
        <title>Genome sequencing of Vitellibacter sp. D-24.</title>
        <authorList>
            <person name="Thevarajoo S."/>
            <person name="Selvaratnam C."/>
            <person name="Goh K.M."/>
            <person name="Chong C.S."/>
        </authorList>
    </citation>
    <scope>NUCLEOTIDE SEQUENCE [LARGE SCALE GENOMIC DNA]</scope>
    <source>
        <strain evidence="3">D-24</strain>
    </source>
</reference>
<organism evidence="2 3">
    <name type="scientific">Aequorivita aquimaris</name>
    <dbReference type="NCBI Taxonomy" id="1548749"/>
    <lineage>
        <taxon>Bacteria</taxon>
        <taxon>Pseudomonadati</taxon>
        <taxon>Bacteroidota</taxon>
        <taxon>Flavobacteriia</taxon>
        <taxon>Flavobacteriales</taxon>
        <taxon>Flavobacteriaceae</taxon>
        <taxon>Aequorivita</taxon>
    </lineage>
</organism>
<evidence type="ECO:0000259" key="1">
    <source>
        <dbReference type="Pfam" id="PF12867"/>
    </source>
</evidence>
<sequence length="171" mass="19805">MKPTEINPSEYNSYYQKYIDLVDDVSLSEALEMGFHDTPSFFKNIPQAKWHYRYAENKWTPKDILQHIIDTERVFTYRALYFSRADSANLKGFDENIFAQNANANNKSIDVLLSEYSAVRNASIHLFKNFDDTQLKRTGIANDSIMSVAAAGFIICGHEIHHQNIINERYL</sequence>
<dbReference type="STRING" id="1548749.LS48_13250"/>
<proteinExistence type="predicted"/>
<dbReference type="SUPFAM" id="SSF109854">
    <property type="entry name" value="DinB/YfiT-like putative metalloenzymes"/>
    <property type="match status" value="1"/>
</dbReference>
<accession>A0A137RF21</accession>
<evidence type="ECO:0000313" key="2">
    <source>
        <dbReference type="EMBL" id="KXN98083.1"/>
    </source>
</evidence>
<dbReference type="Proteomes" id="UP000070138">
    <property type="component" value="Unassembled WGS sequence"/>
</dbReference>
<dbReference type="Gene3D" id="1.20.120.450">
    <property type="entry name" value="dinb family like domain"/>
    <property type="match status" value="1"/>
</dbReference>
<dbReference type="InterPro" id="IPR024775">
    <property type="entry name" value="DinB-like"/>
</dbReference>
<comment type="caution">
    <text evidence="2">The sequence shown here is derived from an EMBL/GenBank/DDBJ whole genome shotgun (WGS) entry which is preliminary data.</text>
</comment>
<protein>
    <submittedName>
        <fullName evidence="2">Damage-inducible protein DinB</fullName>
    </submittedName>
</protein>
<gene>
    <name evidence="2" type="ORF">LS48_13250</name>
</gene>
<dbReference type="AlphaFoldDB" id="A0A137RF21"/>
<dbReference type="EMBL" id="JRWG01000011">
    <property type="protein sequence ID" value="KXN98083.1"/>
    <property type="molecule type" value="Genomic_DNA"/>
</dbReference>
<name>A0A137RF21_9FLAO</name>
<dbReference type="RefSeq" id="WP_062622981.1">
    <property type="nucleotide sequence ID" value="NZ_JRWG01000011.1"/>
</dbReference>
<dbReference type="Pfam" id="PF12867">
    <property type="entry name" value="DinB_2"/>
    <property type="match status" value="1"/>
</dbReference>